<feature type="chain" id="PRO_5040859632" description="Glutathione peroxidase" evidence="6">
    <location>
        <begin position="29"/>
        <end position="195"/>
    </location>
</feature>
<name>A0A9X2WDQ0_9GAMM</name>
<dbReference type="GO" id="GO:0004601">
    <property type="term" value="F:peroxidase activity"/>
    <property type="evidence" value="ECO:0007669"/>
    <property type="project" value="UniProtKB-KW"/>
</dbReference>
<dbReference type="InterPro" id="IPR029759">
    <property type="entry name" value="GPX_AS"/>
</dbReference>
<dbReference type="AlphaFoldDB" id="A0A9X2WDQ0"/>
<feature type="domain" description="Thioredoxin" evidence="7">
    <location>
        <begin position="22"/>
        <end position="195"/>
    </location>
</feature>
<reference evidence="8" key="2">
    <citation type="submission" date="2022-08" db="EMBL/GenBank/DDBJ databases">
        <authorList>
            <person name="Dong C."/>
        </authorList>
    </citation>
    <scope>NUCLEOTIDE SEQUENCE</scope>
    <source>
        <strain evidence="8">59MF3M-4</strain>
    </source>
</reference>
<evidence type="ECO:0000313" key="9">
    <source>
        <dbReference type="Proteomes" id="UP001147830"/>
    </source>
</evidence>
<dbReference type="CDD" id="cd00340">
    <property type="entry name" value="GSH_Peroxidase"/>
    <property type="match status" value="1"/>
</dbReference>
<evidence type="ECO:0000313" key="8">
    <source>
        <dbReference type="EMBL" id="MCT7358507.1"/>
    </source>
</evidence>
<dbReference type="PROSITE" id="PS00460">
    <property type="entry name" value="GLUTATHIONE_PEROXID_1"/>
    <property type="match status" value="1"/>
</dbReference>
<dbReference type="PRINTS" id="PR01011">
    <property type="entry name" value="GLUTPROXDASE"/>
</dbReference>
<dbReference type="RefSeq" id="WP_260975412.1">
    <property type="nucleotide sequence ID" value="NZ_JAOANI010000014.1"/>
</dbReference>
<dbReference type="PANTHER" id="PTHR11592:SF44">
    <property type="entry name" value="GLUTATHIONE PEROXIDASE"/>
    <property type="match status" value="1"/>
</dbReference>
<dbReference type="Pfam" id="PF00255">
    <property type="entry name" value="GSHPx"/>
    <property type="match status" value="1"/>
</dbReference>
<dbReference type="Proteomes" id="UP001147830">
    <property type="component" value="Unassembled WGS sequence"/>
</dbReference>
<gene>
    <name evidence="8" type="ORF">NYR02_05665</name>
</gene>
<protein>
    <recommendedName>
        <fullName evidence="5">Glutathione peroxidase</fullName>
    </recommendedName>
</protein>
<keyword evidence="6" id="KW-0732">Signal</keyword>
<accession>A0A9X2WDQ0</accession>
<feature type="active site" evidence="4">
    <location>
        <position position="80"/>
    </location>
</feature>
<dbReference type="PROSITE" id="PS51352">
    <property type="entry name" value="THIOREDOXIN_2"/>
    <property type="match status" value="1"/>
</dbReference>
<dbReference type="PROSITE" id="PS51355">
    <property type="entry name" value="GLUTATHIONE_PEROXID_3"/>
    <property type="match status" value="1"/>
</dbReference>
<dbReference type="SUPFAM" id="SSF52833">
    <property type="entry name" value="Thioredoxin-like"/>
    <property type="match status" value="1"/>
</dbReference>
<dbReference type="PIRSF" id="PIRSF000303">
    <property type="entry name" value="Glutathion_perox"/>
    <property type="match status" value="1"/>
</dbReference>
<keyword evidence="2 5" id="KW-0575">Peroxidase</keyword>
<comment type="similarity">
    <text evidence="1 5">Belongs to the glutathione peroxidase family.</text>
</comment>
<dbReference type="Gene3D" id="3.40.30.10">
    <property type="entry name" value="Glutaredoxin"/>
    <property type="match status" value="1"/>
</dbReference>
<sequence length="195" mass="21360">MTVIPLLKRLAMSALLLSVSACSTQAVAIDRSAFTTTAEGNACAPIFQHKMKKLHSSKTLDLCEVVQGRPVLLINTASHCGFTKQFGDLEAIHEKYKDRGLVVIGVSSDSFDQEAKSEEEAATICFENFGVSFTMLATVPVKGDNAHPLFKEVARQDTAPKWNFYKYLINREGQIISSNSSFTIPGDDDIEALLK</sequence>
<feature type="signal peptide" evidence="6">
    <location>
        <begin position="1"/>
        <end position="28"/>
    </location>
</feature>
<evidence type="ECO:0000256" key="6">
    <source>
        <dbReference type="SAM" id="SignalP"/>
    </source>
</evidence>
<evidence type="ECO:0000256" key="4">
    <source>
        <dbReference type="PIRSR" id="PIRSR000303-1"/>
    </source>
</evidence>
<dbReference type="EMBL" id="JAOANI010000014">
    <property type="protein sequence ID" value="MCT7358507.1"/>
    <property type="molecule type" value="Genomic_DNA"/>
</dbReference>
<dbReference type="PANTHER" id="PTHR11592">
    <property type="entry name" value="GLUTATHIONE PEROXIDASE"/>
    <property type="match status" value="1"/>
</dbReference>
<dbReference type="InterPro" id="IPR013766">
    <property type="entry name" value="Thioredoxin_domain"/>
</dbReference>
<evidence type="ECO:0000256" key="1">
    <source>
        <dbReference type="ARBA" id="ARBA00006926"/>
    </source>
</evidence>
<dbReference type="GO" id="GO:0034599">
    <property type="term" value="P:cellular response to oxidative stress"/>
    <property type="evidence" value="ECO:0007669"/>
    <property type="project" value="TreeGrafter"/>
</dbReference>
<organism evidence="8 9">
    <name type="scientific">Thalassolituus pacificus</name>
    <dbReference type="NCBI Taxonomy" id="2975440"/>
    <lineage>
        <taxon>Bacteria</taxon>
        <taxon>Pseudomonadati</taxon>
        <taxon>Pseudomonadota</taxon>
        <taxon>Gammaproteobacteria</taxon>
        <taxon>Oceanospirillales</taxon>
        <taxon>Oceanospirillaceae</taxon>
        <taxon>Thalassolituus</taxon>
    </lineage>
</organism>
<keyword evidence="3 5" id="KW-0560">Oxidoreductase</keyword>
<dbReference type="InterPro" id="IPR000889">
    <property type="entry name" value="Glutathione_peroxidase"/>
</dbReference>
<proteinExistence type="inferred from homology"/>
<evidence type="ECO:0000256" key="3">
    <source>
        <dbReference type="ARBA" id="ARBA00023002"/>
    </source>
</evidence>
<evidence type="ECO:0000259" key="7">
    <source>
        <dbReference type="PROSITE" id="PS51352"/>
    </source>
</evidence>
<evidence type="ECO:0000256" key="2">
    <source>
        <dbReference type="ARBA" id="ARBA00022559"/>
    </source>
</evidence>
<comment type="caution">
    <text evidence="8">The sequence shown here is derived from an EMBL/GenBank/DDBJ whole genome shotgun (WGS) entry which is preliminary data.</text>
</comment>
<dbReference type="InterPro" id="IPR036249">
    <property type="entry name" value="Thioredoxin-like_sf"/>
</dbReference>
<evidence type="ECO:0000256" key="5">
    <source>
        <dbReference type="RuleBase" id="RU000499"/>
    </source>
</evidence>
<reference evidence="8" key="1">
    <citation type="journal article" date="2022" name="Front. Microbiol.">
        <title>Genome-based taxonomic rearrangement of Oceanobacter-related bacteria including the description of Thalassolituus hydrocarbonoclasticus sp. nov. and Thalassolituus pacificus sp. nov. and emended description of the genus Thalassolituus.</title>
        <authorList>
            <person name="Dong C."/>
            <person name="Wei L."/>
            <person name="Wang J."/>
            <person name="Lai Q."/>
            <person name="Huang Z."/>
            <person name="Shao Z."/>
        </authorList>
    </citation>
    <scope>NUCLEOTIDE SEQUENCE</scope>
    <source>
        <strain evidence="8">59MF3M-4</strain>
    </source>
</reference>
<keyword evidence="9" id="KW-1185">Reference proteome</keyword>